<sequence>MDGDAIMEPIENLLELPIKVILNNETLNYMLCTPQDVDLLFTGWLLSEGLISSHDDITSIKFDVNYSTVYIEAKYNLSIETLPSRVSKSLKKDIIVSKMFINEISPKLLDLLYTYGNILQNAQVKGLHGALLYNSENGTYITKQDISRHCAIDKVIGYSMKHDITLENTILFTTGRISSEFISKVLNSSIPMIASIKYPSITAEIVAKDWNINMASNILTDKITVYPATNILL</sequence>
<reference evidence="1" key="1">
    <citation type="submission" date="2016-08" db="EMBL/GenBank/DDBJ databases">
        <authorList>
            <person name="Ngugi D.K."/>
            <person name="Miyake S."/>
            <person name="Stingl U."/>
        </authorList>
    </citation>
    <scope>NUCLEOTIDE SEQUENCE</scope>
    <source>
        <strain evidence="1">SCG-B11WGA-EpuloA1</strain>
    </source>
</reference>
<evidence type="ECO:0000313" key="2">
    <source>
        <dbReference type="Proteomes" id="UP000188605"/>
    </source>
</evidence>
<accession>A0ACC8XAR3</accession>
<name>A0ACC8XAR3_9FIRM</name>
<protein>
    <submittedName>
        <fullName evidence="1">Uncharacterized protein</fullName>
    </submittedName>
</protein>
<keyword evidence="2" id="KW-1185">Reference proteome</keyword>
<comment type="caution">
    <text evidence="1">The sequence shown here is derived from an EMBL/GenBank/DDBJ whole genome shotgun (WGS) entry which is preliminary data.</text>
</comment>
<dbReference type="Proteomes" id="UP000188605">
    <property type="component" value="Unassembled WGS sequence"/>
</dbReference>
<dbReference type="EMBL" id="LJDB01000064">
    <property type="protein sequence ID" value="ONI39438.1"/>
    <property type="molecule type" value="Genomic_DNA"/>
</dbReference>
<gene>
    <name evidence="1" type="ORF">AN396_08520</name>
</gene>
<organism evidence="1 2">
    <name type="scientific">Candidatus Epulonipiscium fishelsonii</name>
    <dbReference type="NCBI Taxonomy" id="77094"/>
    <lineage>
        <taxon>Bacteria</taxon>
        <taxon>Bacillati</taxon>
        <taxon>Bacillota</taxon>
        <taxon>Clostridia</taxon>
        <taxon>Lachnospirales</taxon>
        <taxon>Lachnospiraceae</taxon>
        <taxon>Candidatus Epulonipiscium</taxon>
    </lineage>
</organism>
<proteinExistence type="predicted"/>
<evidence type="ECO:0000313" key="1">
    <source>
        <dbReference type="EMBL" id="ONI39438.1"/>
    </source>
</evidence>